<dbReference type="OrthoDB" id="4062651at2759"/>
<dbReference type="PROSITE" id="PS00107">
    <property type="entry name" value="PROTEIN_KINASE_ATP"/>
    <property type="match status" value="1"/>
</dbReference>
<evidence type="ECO:0000256" key="4">
    <source>
        <dbReference type="RuleBase" id="RU000304"/>
    </source>
</evidence>
<dbReference type="InterPro" id="IPR000719">
    <property type="entry name" value="Prot_kinase_dom"/>
</dbReference>
<keyword evidence="4" id="KW-0808">Transferase</keyword>
<keyword evidence="7" id="KW-1185">Reference proteome</keyword>
<proteinExistence type="inferred from homology"/>
<feature type="domain" description="Protein kinase" evidence="5">
    <location>
        <begin position="143"/>
        <end position="380"/>
    </location>
</feature>
<keyword evidence="1 3" id="KW-0547">Nucleotide-binding</keyword>
<dbReference type="EMBL" id="CAJJDP010000153">
    <property type="protein sequence ID" value="CAD8210519.1"/>
    <property type="molecule type" value="Genomic_DNA"/>
</dbReference>
<sequence>MDNNKLKEERYSRKLEQRCKISKYKINKQYKSIQLGKQYFIRMDLLSFSCVRPHTIFSKTYYLKVTEDEVIISAFNNFKNPKYIIELKLTTQILWKMGKQNLKAFGIFYQNKIKYFEAQHNHLEQFKKLIGGRVIYRNMASFYEPVQFIGEGMSAKVFRSIEKQTNKAVAVKMIKQEFGREEQALDIVRTEVKILQSLDHPNIIKVLEVYENDQTFWIVQEFVQGTPLSEILKQKLPTEQIKMIMIGLLNTVSYLQSLRIVHRDIKPENIIVQKDGSIKVIDFGFAANLKFGSVSSVCGTPGYYAPEVLRQKESSFNSDMFSVGVVLFNLITNQPMLKSKMYKAQQYVADEEAADLLKQMLEVDPVKRFTAQQALEHPYFKGFQSINEKQDNHCSSEHQILQQQMQNNQQQQCQPKKSNKSLDAKTIKSLRTTNIIDQ</sequence>
<dbReference type="GO" id="GO:0005524">
    <property type="term" value="F:ATP binding"/>
    <property type="evidence" value="ECO:0007669"/>
    <property type="project" value="UniProtKB-UniRule"/>
</dbReference>
<dbReference type="Proteomes" id="UP000683925">
    <property type="component" value="Unassembled WGS sequence"/>
</dbReference>
<dbReference type="SMART" id="SM00220">
    <property type="entry name" value="S_TKc"/>
    <property type="match status" value="1"/>
</dbReference>
<reference evidence="6" key="1">
    <citation type="submission" date="2021-01" db="EMBL/GenBank/DDBJ databases">
        <authorList>
            <consortium name="Genoscope - CEA"/>
            <person name="William W."/>
        </authorList>
    </citation>
    <scope>NUCLEOTIDE SEQUENCE</scope>
</reference>
<evidence type="ECO:0000259" key="5">
    <source>
        <dbReference type="PROSITE" id="PS50011"/>
    </source>
</evidence>
<organism evidence="6 7">
    <name type="scientific">Paramecium octaurelia</name>
    <dbReference type="NCBI Taxonomy" id="43137"/>
    <lineage>
        <taxon>Eukaryota</taxon>
        <taxon>Sar</taxon>
        <taxon>Alveolata</taxon>
        <taxon>Ciliophora</taxon>
        <taxon>Intramacronucleata</taxon>
        <taxon>Oligohymenophorea</taxon>
        <taxon>Peniculida</taxon>
        <taxon>Parameciidae</taxon>
        <taxon>Paramecium</taxon>
    </lineage>
</organism>
<evidence type="ECO:0000313" key="7">
    <source>
        <dbReference type="Proteomes" id="UP000683925"/>
    </source>
</evidence>
<dbReference type="OMA" id="PIQFIGE"/>
<accession>A0A8S1Y9U0</accession>
<dbReference type="GO" id="GO:0005737">
    <property type="term" value="C:cytoplasm"/>
    <property type="evidence" value="ECO:0007669"/>
    <property type="project" value="TreeGrafter"/>
</dbReference>
<dbReference type="PANTHER" id="PTHR44167:SF18">
    <property type="entry name" value="PROTEIN KINASE DOMAIN-CONTAINING PROTEIN"/>
    <property type="match status" value="1"/>
</dbReference>
<dbReference type="GO" id="GO:0005634">
    <property type="term" value="C:nucleus"/>
    <property type="evidence" value="ECO:0007669"/>
    <property type="project" value="TreeGrafter"/>
</dbReference>
<feature type="binding site" evidence="3">
    <location>
        <position position="172"/>
    </location>
    <ligand>
        <name>ATP</name>
        <dbReference type="ChEBI" id="CHEBI:30616"/>
    </ligand>
</feature>
<gene>
    <name evidence="6" type="ORF">POCTA_138.1.T1510059</name>
</gene>
<keyword evidence="2 3" id="KW-0067">ATP-binding</keyword>
<evidence type="ECO:0000313" key="6">
    <source>
        <dbReference type="EMBL" id="CAD8210519.1"/>
    </source>
</evidence>
<evidence type="ECO:0000256" key="2">
    <source>
        <dbReference type="ARBA" id="ARBA00022840"/>
    </source>
</evidence>
<dbReference type="InterPro" id="IPR017441">
    <property type="entry name" value="Protein_kinase_ATP_BS"/>
</dbReference>
<protein>
    <recommendedName>
        <fullName evidence="5">Protein kinase domain-containing protein</fullName>
    </recommendedName>
</protein>
<keyword evidence="4" id="KW-0723">Serine/threonine-protein kinase</keyword>
<dbReference type="GO" id="GO:0004674">
    <property type="term" value="F:protein serine/threonine kinase activity"/>
    <property type="evidence" value="ECO:0007669"/>
    <property type="project" value="UniProtKB-KW"/>
</dbReference>
<comment type="caution">
    <text evidence="6">The sequence shown here is derived from an EMBL/GenBank/DDBJ whole genome shotgun (WGS) entry which is preliminary data.</text>
</comment>
<evidence type="ECO:0000256" key="3">
    <source>
        <dbReference type="PROSITE-ProRule" id="PRU10141"/>
    </source>
</evidence>
<comment type="similarity">
    <text evidence="4">Belongs to the protein kinase superfamily.</text>
</comment>
<dbReference type="PANTHER" id="PTHR44167">
    <property type="entry name" value="OVARIAN-SPECIFIC SERINE/THREONINE-PROTEIN KINASE LOK-RELATED"/>
    <property type="match status" value="1"/>
</dbReference>
<dbReference type="InterPro" id="IPR008271">
    <property type="entry name" value="Ser/Thr_kinase_AS"/>
</dbReference>
<dbReference type="GO" id="GO:0044773">
    <property type="term" value="P:mitotic DNA damage checkpoint signaling"/>
    <property type="evidence" value="ECO:0007669"/>
    <property type="project" value="TreeGrafter"/>
</dbReference>
<name>A0A8S1Y9U0_PAROT</name>
<dbReference type="AlphaFoldDB" id="A0A8S1Y9U0"/>
<dbReference type="PROSITE" id="PS50011">
    <property type="entry name" value="PROTEIN_KINASE_DOM"/>
    <property type="match status" value="1"/>
</dbReference>
<evidence type="ECO:0000256" key="1">
    <source>
        <dbReference type="ARBA" id="ARBA00022741"/>
    </source>
</evidence>
<dbReference type="PROSITE" id="PS00108">
    <property type="entry name" value="PROTEIN_KINASE_ST"/>
    <property type="match status" value="1"/>
</dbReference>
<keyword evidence="4" id="KW-0418">Kinase</keyword>
<dbReference type="Pfam" id="PF00069">
    <property type="entry name" value="Pkinase"/>
    <property type="match status" value="1"/>
</dbReference>